<accession>A0ACC0ASC2</accession>
<dbReference type="EMBL" id="CM044705">
    <property type="protein sequence ID" value="KAI5662356.1"/>
    <property type="molecule type" value="Genomic_DNA"/>
</dbReference>
<comment type="caution">
    <text evidence="1">The sequence shown here is derived from an EMBL/GenBank/DDBJ whole genome shotgun (WGS) entry which is preliminary data.</text>
</comment>
<organism evidence="1 2">
    <name type="scientific">Catharanthus roseus</name>
    <name type="common">Madagascar periwinkle</name>
    <name type="synonym">Vinca rosea</name>
    <dbReference type="NCBI Taxonomy" id="4058"/>
    <lineage>
        <taxon>Eukaryota</taxon>
        <taxon>Viridiplantae</taxon>
        <taxon>Streptophyta</taxon>
        <taxon>Embryophyta</taxon>
        <taxon>Tracheophyta</taxon>
        <taxon>Spermatophyta</taxon>
        <taxon>Magnoliopsida</taxon>
        <taxon>eudicotyledons</taxon>
        <taxon>Gunneridae</taxon>
        <taxon>Pentapetalae</taxon>
        <taxon>asterids</taxon>
        <taxon>lamiids</taxon>
        <taxon>Gentianales</taxon>
        <taxon>Apocynaceae</taxon>
        <taxon>Rauvolfioideae</taxon>
        <taxon>Vinceae</taxon>
        <taxon>Catharanthinae</taxon>
        <taxon>Catharanthus</taxon>
    </lineage>
</organism>
<proteinExistence type="predicted"/>
<protein>
    <submittedName>
        <fullName evidence="1">Uncharacterized protein</fullName>
    </submittedName>
</protein>
<name>A0ACC0ASC2_CATRO</name>
<evidence type="ECO:0000313" key="2">
    <source>
        <dbReference type="Proteomes" id="UP001060085"/>
    </source>
</evidence>
<sequence length="132" mass="15825">MPTFNIQHNLEEHIDPFEDYLQENDVFEAARLTEEQLKQTEQFRKSHVPPRNILRFFQEQNGGCVVSAQKIYNVVVKIKKNRMHRRNTMEEVLCLSAQRGYTIFYRKGEDSKVILLLHIQHQLQLSEHDHMY</sequence>
<dbReference type="Proteomes" id="UP001060085">
    <property type="component" value="Linkage Group LG05"/>
</dbReference>
<keyword evidence="2" id="KW-1185">Reference proteome</keyword>
<evidence type="ECO:0000313" key="1">
    <source>
        <dbReference type="EMBL" id="KAI5662356.1"/>
    </source>
</evidence>
<reference evidence="2" key="1">
    <citation type="journal article" date="2023" name="Nat. Plants">
        <title>Single-cell RNA sequencing provides a high-resolution roadmap for understanding the multicellular compartmentation of specialized metabolism.</title>
        <authorList>
            <person name="Sun S."/>
            <person name="Shen X."/>
            <person name="Li Y."/>
            <person name="Li Y."/>
            <person name="Wang S."/>
            <person name="Li R."/>
            <person name="Zhang H."/>
            <person name="Shen G."/>
            <person name="Guo B."/>
            <person name="Wei J."/>
            <person name="Xu J."/>
            <person name="St-Pierre B."/>
            <person name="Chen S."/>
            <person name="Sun C."/>
        </authorList>
    </citation>
    <scope>NUCLEOTIDE SEQUENCE [LARGE SCALE GENOMIC DNA]</scope>
</reference>
<gene>
    <name evidence="1" type="ORF">M9H77_21679</name>
</gene>